<evidence type="ECO:0000256" key="1">
    <source>
        <dbReference type="SAM" id="MobiDB-lite"/>
    </source>
</evidence>
<name>A0A392Q2C5_9FABA</name>
<dbReference type="AlphaFoldDB" id="A0A392Q2C5"/>
<evidence type="ECO:0000313" key="3">
    <source>
        <dbReference type="Proteomes" id="UP000265520"/>
    </source>
</evidence>
<feature type="compositionally biased region" description="Polar residues" evidence="1">
    <location>
        <begin position="1"/>
        <end position="18"/>
    </location>
</feature>
<comment type="caution">
    <text evidence="2">The sequence shown here is derived from an EMBL/GenBank/DDBJ whole genome shotgun (WGS) entry which is preliminary data.</text>
</comment>
<evidence type="ECO:0000313" key="2">
    <source>
        <dbReference type="EMBL" id="MCI17395.1"/>
    </source>
</evidence>
<proteinExistence type="predicted"/>
<keyword evidence="3" id="KW-1185">Reference proteome</keyword>
<accession>A0A392Q2C5</accession>
<feature type="non-terminal residue" evidence="2">
    <location>
        <position position="77"/>
    </location>
</feature>
<sequence length="77" mass="8529">MPQVVQQSDVENVAQETVNGDGPLESMSQNIQPSIVDPNVESHNGDLIHSLVELGPNSQFLDCIRDFSMIRWGACYQ</sequence>
<feature type="region of interest" description="Disordered" evidence="1">
    <location>
        <begin position="1"/>
        <end position="30"/>
    </location>
</feature>
<protein>
    <submittedName>
        <fullName evidence="2">Uro-adherence factor A-like</fullName>
    </submittedName>
</protein>
<dbReference type="Proteomes" id="UP000265520">
    <property type="component" value="Unassembled WGS sequence"/>
</dbReference>
<organism evidence="2 3">
    <name type="scientific">Trifolium medium</name>
    <dbReference type="NCBI Taxonomy" id="97028"/>
    <lineage>
        <taxon>Eukaryota</taxon>
        <taxon>Viridiplantae</taxon>
        <taxon>Streptophyta</taxon>
        <taxon>Embryophyta</taxon>
        <taxon>Tracheophyta</taxon>
        <taxon>Spermatophyta</taxon>
        <taxon>Magnoliopsida</taxon>
        <taxon>eudicotyledons</taxon>
        <taxon>Gunneridae</taxon>
        <taxon>Pentapetalae</taxon>
        <taxon>rosids</taxon>
        <taxon>fabids</taxon>
        <taxon>Fabales</taxon>
        <taxon>Fabaceae</taxon>
        <taxon>Papilionoideae</taxon>
        <taxon>50 kb inversion clade</taxon>
        <taxon>NPAAA clade</taxon>
        <taxon>Hologalegina</taxon>
        <taxon>IRL clade</taxon>
        <taxon>Trifolieae</taxon>
        <taxon>Trifolium</taxon>
    </lineage>
</organism>
<dbReference type="EMBL" id="LXQA010105246">
    <property type="protein sequence ID" value="MCI17395.1"/>
    <property type="molecule type" value="Genomic_DNA"/>
</dbReference>
<reference evidence="2 3" key="1">
    <citation type="journal article" date="2018" name="Front. Plant Sci.">
        <title>Red Clover (Trifolium pratense) and Zigzag Clover (T. medium) - A Picture of Genomic Similarities and Differences.</title>
        <authorList>
            <person name="Dluhosova J."/>
            <person name="Istvanek J."/>
            <person name="Nedelnik J."/>
            <person name="Repkova J."/>
        </authorList>
    </citation>
    <scope>NUCLEOTIDE SEQUENCE [LARGE SCALE GENOMIC DNA]</scope>
    <source>
        <strain evidence="3">cv. 10/8</strain>
        <tissue evidence="2">Leaf</tissue>
    </source>
</reference>